<dbReference type="Pfam" id="PF13561">
    <property type="entry name" value="adh_short_C2"/>
    <property type="match status" value="1"/>
</dbReference>
<protein>
    <submittedName>
        <fullName evidence="2">3-oxoacyl-[acyl-carrier protein] reductase</fullName>
    </submittedName>
</protein>
<gene>
    <name evidence="2" type="ORF">SAMN05192573_115155</name>
</gene>
<evidence type="ECO:0000313" key="3">
    <source>
        <dbReference type="Proteomes" id="UP000199705"/>
    </source>
</evidence>
<comment type="similarity">
    <text evidence="1">Belongs to the short-chain dehydrogenases/reductases (SDR) family.</text>
</comment>
<dbReference type="InterPro" id="IPR050259">
    <property type="entry name" value="SDR"/>
</dbReference>
<dbReference type="EMBL" id="FNCG01000015">
    <property type="protein sequence ID" value="SDI06019.1"/>
    <property type="molecule type" value="Genomic_DNA"/>
</dbReference>
<name>A0A1G8HHC8_9SPHI</name>
<dbReference type="PRINTS" id="PR00080">
    <property type="entry name" value="SDRFAMILY"/>
</dbReference>
<dbReference type="RefSeq" id="WP_091173093.1">
    <property type="nucleotide sequence ID" value="NZ_FNCG01000015.1"/>
</dbReference>
<dbReference type="Proteomes" id="UP000199705">
    <property type="component" value="Unassembled WGS sequence"/>
</dbReference>
<dbReference type="InterPro" id="IPR036291">
    <property type="entry name" value="NAD(P)-bd_dom_sf"/>
</dbReference>
<evidence type="ECO:0000313" key="2">
    <source>
        <dbReference type="EMBL" id="SDI06019.1"/>
    </source>
</evidence>
<dbReference type="PANTHER" id="PTHR42879">
    <property type="entry name" value="3-OXOACYL-(ACYL-CARRIER-PROTEIN) REDUCTASE"/>
    <property type="match status" value="1"/>
</dbReference>
<keyword evidence="3" id="KW-1185">Reference proteome</keyword>
<dbReference type="InterPro" id="IPR002347">
    <property type="entry name" value="SDR_fam"/>
</dbReference>
<dbReference type="STRING" id="551996.SAMN05192573_115155"/>
<dbReference type="PRINTS" id="PR00081">
    <property type="entry name" value="GDHRDH"/>
</dbReference>
<organism evidence="2 3">
    <name type="scientific">Mucilaginibacter gossypii</name>
    <dbReference type="NCBI Taxonomy" id="551996"/>
    <lineage>
        <taxon>Bacteria</taxon>
        <taxon>Pseudomonadati</taxon>
        <taxon>Bacteroidota</taxon>
        <taxon>Sphingobacteriia</taxon>
        <taxon>Sphingobacteriales</taxon>
        <taxon>Sphingobacteriaceae</taxon>
        <taxon>Mucilaginibacter</taxon>
    </lineage>
</organism>
<sequence>MNLGLDQKVAVVLAASKGLGKASAMALSAEGAKVIIGSRNAAELNEAAEDISSKTGNEVSCFPVDVSNSEQLTSFINGAGSIYGRIDILVNNAGGPPFGKFESFDDTQWQQAYEQNLLSFVRTSRLVLPFMKKAGSGRIINIVSGSVKSVLTNSVLSTAMRMGVVGTAKMLADELGVYGITVNNIAPGLILTDRIRHTLPQDVDPEEAIKEKAKSIPLKRIGKPEEFAALVAFLSSAQAAYISGTTIQVDGGASRAIF</sequence>
<dbReference type="AlphaFoldDB" id="A0A1G8HHC8"/>
<evidence type="ECO:0000256" key="1">
    <source>
        <dbReference type="ARBA" id="ARBA00006484"/>
    </source>
</evidence>
<reference evidence="3" key="1">
    <citation type="submission" date="2016-10" db="EMBL/GenBank/DDBJ databases">
        <authorList>
            <person name="Varghese N."/>
            <person name="Submissions S."/>
        </authorList>
    </citation>
    <scope>NUCLEOTIDE SEQUENCE [LARGE SCALE GENOMIC DNA]</scope>
    <source>
        <strain evidence="3">Gh-67</strain>
    </source>
</reference>
<dbReference type="SUPFAM" id="SSF51735">
    <property type="entry name" value="NAD(P)-binding Rossmann-fold domains"/>
    <property type="match status" value="1"/>
</dbReference>
<dbReference type="Gene3D" id="3.40.50.720">
    <property type="entry name" value="NAD(P)-binding Rossmann-like Domain"/>
    <property type="match status" value="1"/>
</dbReference>
<accession>A0A1G8HHC8</accession>
<dbReference type="FunFam" id="3.40.50.720:FF:000084">
    <property type="entry name" value="Short-chain dehydrogenase reductase"/>
    <property type="match status" value="1"/>
</dbReference>
<dbReference type="PANTHER" id="PTHR42879:SF6">
    <property type="entry name" value="NADPH-DEPENDENT REDUCTASE BACG"/>
    <property type="match status" value="1"/>
</dbReference>
<proteinExistence type="inferred from homology"/>
<dbReference type="CDD" id="cd05344">
    <property type="entry name" value="BKR_like_SDR_like"/>
    <property type="match status" value="1"/>
</dbReference>